<evidence type="ECO:0000256" key="1">
    <source>
        <dbReference type="ARBA" id="ARBA00007320"/>
    </source>
</evidence>
<keyword evidence="2" id="KW-0689">Ribosomal protein</keyword>
<keyword evidence="3" id="KW-0687">Ribonucleoprotein</keyword>
<dbReference type="NCBIfam" id="TIGR01071">
    <property type="entry name" value="rplO_bact"/>
    <property type="match status" value="1"/>
</dbReference>
<organism evidence="6 7">
    <name type="scientific">Neofusicoccum ribis</name>
    <dbReference type="NCBI Taxonomy" id="45134"/>
    <lineage>
        <taxon>Eukaryota</taxon>
        <taxon>Fungi</taxon>
        <taxon>Dikarya</taxon>
        <taxon>Ascomycota</taxon>
        <taxon>Pezizomycotina</taxon>
        <taxon>Dothideomycetes</taxon>
        <taxon>Dothideomycetes incertae sedis</taxon>
        <taxon>Botryosphaeriales</taxon>
        <taxon>Botryosphaeriaceae</taxon>
        <taxon>Neofusicoccum</taxon>
    </lineage>
</organism>
<feature type="compositionally biased region" description="Basic residues" evidence="4">
    <location>
        <begin position="69"/>
        <end position="81"/>
    </location>
</feature>
<dbReference type="Proteomes" id="UP001521116">
    <property type="component" value="Unassembled WGS sequence"/>
</dbReference>
<evidence type="ECO:0000313" key="7">
    <source>
        <dbReference type="Proteomes" id="UP001521116"/>
    </source>
</evidence>
<sequence>MPPRLSALRAFSSLPSNPTPCRSFLAPLLQQQPQQIRAASILAGLSDAPGAYNKRIRRGRGPASGKGKTSGRGHKGQKQHGKVPVGFNGGQTSYEVTHPEKGFVNQFSAEMSPLNLDRLQQWIDQGRIDPSKPITLKELHKSRCLHGVKDGVKLLGKGSEQLRTPVNIVVSRASTTAIAAVEAAGGTVITRYYSPNGIKHVLRGLSDPIASIQMPTEIASASGSFKYRLPDATSRKDIEYYRDPAHRGYLSHLVSDGEGPSLFFKTPGSGKAAKKTSTKSKGQSKAENRIW</sequence>
<reference evidence="6 7" key="1">
    <citation type="submission" date="2024-02" db="EMBL/GenBank/DDBJ databases">
        <title>De novo assembly and annotation of 12 fungi associated with fruit tree decline syndrome in Ontario, Canada.</title>
        <authorList>
            <person name="Sulman M."/>
            <person name="Ellouze W."/>
            <person name="Ilyukhin E."/>
        </authorList>
    </citation>
    <scope>NUCLEOTIDE SEQUENCE [LARGE SCALE GENOMIC DNA]</scope>
    <source>
        <strain evidence="6 7">M1-105</strain>
    </source>
</reference>
<dbReference type="InterPro" id="IPR021131">
    <property type="entry name" value="Ribosomal_uL15/eL18"/>
</dbReference>
<feature type="domain" description="Large ribosomal subunit protein uL15/eL18" evidence="5">
    <location>
        <begin position="113"/>
        <end position="189"/>
    </location>
</feature>
<evidence type="ECO:0000256" key="2">
    <source>
        <dbReference type="ARBA" id="ARBA00022980"/>
    </source>
</evidence>
<evidence type="ECO:0000256" key="3">
    <source>
        <dbReference type="ARBA" id="ARBA00023274"/>
    </source>
</evidence>
<gene>
    <name evidence="6" type="primary">MRPL10</name>
    <name evidence="6" type="ORF">SLS56_007160</name>
</gene>
<evidence type="ECO:0000313" key="6">
    <source>
        <dbReference type="EMBL" id="KAL1625921.1"/>
    </source>
</evidence>
<accession>A0ABR3SPQ4</accession>
<dbReference type="InterPro" id="IPR005749">
    <property type="entry name" value="Ribosomal_uL15_bac-type"/>
</dbReference>
<protein>
    <submittedName>
        <fullName evidence="6">YmL10</fullName>
    </submittedName>
</protein>
<dbReference type="Gene3D" id="3.100.10.10">
    <property type="match status" value="1"/>
</dbReference>
<feature type="region of interest" description="Disordered" evidence="4">
    <location>
        <begin position="265"/>
        <end position="291"/>
    </location>
</feature>
<comment type="similarity">
    <text evidence="1">Belongs to the universal ribosomal protein uL15 family.</text>
</comment>
<dbReference type="Pfam" id="PF00828">
    <property type="entry name" value="Ribosomal_L27A"/>
    <property type="match status" value="1"/>
</dbReference>
<dbReference type="InterPro" id="IPR030878">
    <property type="entry name" value="Ribosomal_uL15"/>
</dbReference>
<dbReference type="HAMAP" id="MF_01341">
    <property type="entry name" value="Ribosomal_uL15"/>
    <property type="match status" value="1"/>
</dbReference>
<name>A0ABR3SPQ4_9PEZI</name>
<dbReference type="SUPFAM" id="SSF52080">
    <property type="entry name" value="Ribosomal proteins L15p and L18e"/>
    <property type="match status" value="1"/>
</dbReference>
<dbReference type="PANTHER" id="PTHR12934">
    <property type="entry name" value="50S RIBOSOMAL PROTEIN L15"/>
    <property type="match status" value="1"/>
</dbReference>
<proteinExistence type="inferred from homology"/>
<dbReference type="InterPro" id="IPR036227">
    <property type="entry name" value="Ribosomal_uL15/eL18_sf"/>
</dbReference>
<keyword evidence="7" id="KW-1185">Reference proteome</keyword>
<dbReference type="PANTHER" id="PTHR12934:SF11">
    <property type="entry name" value="LARGE RIBOSOMAL SUBUNIT PROTEIN UL15M"/>
    <property type="match status" value="1"/>
</dbReference>
<dbReference type="EMBL" id="JAJVDC020000089">
    <property type="protein sequence ID" value="KAL1625921.1"/>
    <property type="molecule type" value="Genomic_DNA"/>
</dbReference>
<feature type="region of interest" description="Disordered" evidence="4">
    <location>
        <begin position="51"/>
        <end position="87"/>
    </location>
</feature>
<evidence type="ECO:0000259" key="5">
    <source>
        <dbReference type="Pfam" id="PF00828"/>
    </source>
</evidence>
<comment type="caution">
    <text evidence="6">The sequence shown here is derived from an EMBL/GenBank/DDBJ whole genome shotgun (WGS) entry which is preliminary data.</text>
</comment>
<evidence type="ECO:0000256" key="4">
    <source>
        <dbReference type="SAM" id="MobiDB-lite"/>
    </source>
</evidence>